<sequence>MWPMLAKAIERKPILLRGLGNFQLPLIAVEIGLIIGASLVIGTGISFIIWLMKYEPVAEQ</sequence>
<reference evidence="2 3" key="1">
    <citation type="submission" date="2018-03" db="EMBL/GenBank/DDBJ databases">
        <title>Genomic Encyclopedia of Archaeal and Bacterial Type Strains, Phase II (KMG-II): from individual species to whole genera.</title>
        <authorList>
            <person name="Goeker M."/>
        </authorList>
    </citation>
    <scope>NUCLEOTIDE SEQUENCE [LARGE SCALE GENOMIC DNA]</scope>
    <source>
        <strain evidence="2 3">DSM 28354</strain>
    </source>
</reference>
<evidence type="ECO:0000313" key="3">
    <source>
        <dbReference type="Proteomes" id="UP000238375"/>
    </source>
</evidence>
<keyword evidence="1" id="KW-1133">Transmembrane helix</keyword>
<proteinExistence type="predicted"/>
<organism evidence="2 3">
    <name type="scientific">Spirosoma oryzae</name>
    <dbReference type="NCBI Taxonomy" id="1469603"/>
    <lineage>
        <taxon>Bacteria</taxon>
        <taxon>Pseudomonadati</taxon>
        <taxon>Bacteroidota</taxon>
        <taxon>Cytophagia</taxon>
        <taxon>Cytophagales</taxon>
        <taxon>Cytophagaceae</taxon>
        <taxon>Spirosoma</taxon>
    </lineage>
</organism>
<dbReference type="Proteomes" id="UP000238375">
    <property type="component" value="Unassembled WGS sequence"/>
</dbReference>
<dbReference type="EMBL" id="PVTE01000006">
    <property type="protein sequence ID" value="PRY40995.1"/>
    <property type="molecule type" value="Genomic_DNA"/>
</dbReference>
<protein>
    <submittedName>
        <fullName evidence="2">Uncharacterized protein</fullName>
    </submittedName>
</protein>
<keyword evidence="3" id="KW-1185">Reference proteome</keyword>
<evidence type="ECO:0000256" key="1">
    <source>
        <dbReference type="SAM" id="Phobius"/>
    </source>
</evidence>
<evidence type="ECO:0000313" key="2">
    <source>
        <dbReference type="EMBL" id="PRY40995.1"/>
    </source>
</evidence>
<keyword evidence="1" id="KW-0812">Transmembrane</keyword>
<feature type="transmembrane region" description="Helical" evidence="1">
    <location>
        <begin position="26"/>
        <end position="51"/>
    </location>
</feature>
<keyword evidence="1" id="KW-0472">Membrane</keyword>
<dbReference type="AlphaFoldDB" id="A0A2T0T5P0"/>
<comment type="caution">
    <text evidence="2">The sequence shown here is derived from an EMBL/GenBank/DDBJ whole genome shotgun (WGS) entry which is preliminary data.</text>
</comment>
<gene>
    <name evidence="2" type="ORF">CLV58_106180</name>
</gene>
<accession>A0A2T0T5P0</accession>
<name>A0A2T0T5P0_9BACT</name>